<proteinExistence type="predicted"/>
<dbReference type="EMBL" id="UOEK01000086">
    <property type="protein sequence ID" value="VAV95924.1"/>
    <property type="molecule type" value="Genomic_DNA"/>
</dbReference>
<name>A0A3B0RQN1_9ZZZZ</name>
<sequence>MSGFEDRTLIEDLVANCVDDWVYEALVCGNIARRVVSLPVERRAVALGLTAEVLFTGLMEAGDTSKGRGFVPWQAGPLESLARIARTWMPREDPDVRPGEIVWLRNTAKGNTLGREVLEREAS</sequence>
<evidence type="ECO:0000313" key="1">
    <source>
        <dbReference type="EMBL" id="VAV95924.1"/>
    </source>
</evidence>
<accession>A0A3B0RQN1</accession>
<protein>
    <submittedName>
        <fullName evidence="1">Uncharacterized protein</fullName>
    </submittedName>
</protein>
<reference evidence="1" key="1">
    <citation type="submission" date="2018-06" db="EMBL/GenBank/DDBJ databases">
        <authorList>
            <person name="Zhirakovskaya E."/>
        </authorList>
    </citation>
    <scope>NUCLEOTIDE SEQUENCE</scope>
</reference>
<organism evidence="1">
    <name type="scientific">hydrothermal vent metagenome</name>
    <dbReference type="NCBI Taxonomy" id="652676"/>
    <lineage>
        <taxon>unclassified sequences</taxon>
        <taxon>metagenomes</taxon>
        <taxon>ecological metagenomes</taxon>
    </lineage>
</organism>
<dbReference type="AlphaFoldDB" id="A0A3B0RQN1"/>
<gene>
    <name evidence="1" type="ORF">MNBD_ACTINO02-1318</name>
</gene>